<dbReference type="InterPro" id="IPR027417">
    <property type="entry name" value="P-loop_NTPase"/>
</dbReference>
<evidence type="ECO:0000259" key="4">
    <source>
        <dbReference type="PROSITE" id="PS50837"/>
    </source>
</evidence>
<dbReference type="Pfam" id="PF24883">
    <property type="entry name" value="NPHP3_N"/>
    <property type="match status" value="1"/>
</dbReference>
<feature type="repeat" description="ANK" evidence="2">
    <location>
        <begin position="579"/>
        <end position="611"/>
    </location>
</feature>
<dbReference type="InterPro" id="IPR002110">
    <property type="entry name" value="Ankyrin_rpt"/>
</dbReference>
<dbReference type="AlphaFoldDB" id="A0A135USR8"/>
<dbReference type="PANTHER" id="PTHR24133">
    <property type="entry name" value="ANKYRIN DOMAIN-CONTAINING"/>
    <property type="match status" value="1"/>
</dbReference>
<dbReference type="PROSITE" id="PS50837">
    <property type="entry name" value="NACHT"/>
    <property type="match status" value="1"/>
</dbReference>
<feature type="domain" description="NACHT" evidence="4">
    <location>
        <begin position="104"/>
        <end position="230"/>
    </location>
</feature>
<dbReference type="Pfam" id="PF17106">
    <property type="entry name" value="NACHT_sigma"/>
    <property type="match status" value="1"/>
</dbReference>
<evidence type="ECO:0000256" key="3">
    <source>
        <dbReference type="SAM" id="MobiDB-lite"/>
    </source>
</evidence>
<dbReference type="PRINTS" id="PR01415">
    <property type="entry name" value="ANKYRIN"/>
</dbReference>
<dbReference type="SMART" id="SM00248">
    <property type="entry name" value="ANK"/>
    <property type="match status" value="9"/>
</dbReference>
<evidence type="ECO:0000313" key="6">
    <source>
        <dbReference type="Proteomes" id="UP000070121"/>
    </source>
</evidence>
<protein>
    <recommendedName>
        <fullName evidence="4">NACHT domain-containing protein</fullName>
    </recommendedName>
</protein>
<dbReference type="Pfam" id="PF00023">
    <property type="entry name" value="Ank"/>
    <property type="match status" value="2"/>
</dbReference>
<name>A0A135USR8_9PEZI</name>
<feature type="repeat" description="ANK" evidence="2">
    <location>
        <begin position="715"/>
        <end position="747"/>
    </location>
</feature>
<keyword evidence="2" id="KW-0040">ANK repeat</keyword>
<dbReference type="Pfam" id="PF22939">
    <property type="entry name" value="WHD_GPIID"/>
    <property type="match status" value="1"/>
</dbReference>
<sequence>MERAGPSFSGSSFNNSGTGDQLNAPGGVVNKSTGTGNHLTGSTFHGDVYFGTKEHFDLLRDCLKSLAFPEMVSRSKDIDSAAQGTCEWLLRHKTYTSWASCDRGLLWIKGKPGSGKSTLLRHVLKDITPRLETGQRALVLTFFFHGRGSELQKTPLGLFRSLLHQLLDQATEALKDEELIIAFQDQCEKVGKPGEQWHWHPRDLQRFLESSLLEVLKSRPVWLFVDALDEGGEENAVKLVEDFEFLLQKLPSSNSNQFSICFTCRHYPILNLDGVFEICIEEENQKDISTFVQSKLSSSHALALSPISDLITQRANGVFLWAQLIVKQVLGLARQGINVTEVKKIEAKIRLIPQELDILYRQLIQSMSPDSVKLIQWICFATQPLSLDELRWAMLVDVDCPYQTLDECQTAGDYPSEHNGMKRQVQTLSCGLSEIASDTETVQFIHQSVKDFFIEKGLSVLDGSTRDNLVNIDINGKDSYGRTPLSWAAEYGHEAVVRLLLDRGAHIEAADEEGRTSLLWAAENGHEAVVELLLDRGANTEAADKKSRTPLLWAAKNGHEAVVRLLLDRGANIEAAGKWGTTPLSWAAEYGHEAVVRLLLDRGAHIEAADEEGRTSLLWASKNGREVVVRLLLDRGAHIEAADEEGRTSLLWAAENGRETVVRLLLDRGAHIEAADEEGRTSLWWVVYNEHGMENEDVVKLLLDRGAHIEAADEEGRTPLWWAAESGDEAVVRLLLDRGANTEVADEEGRTSVWWASKNGREAVVRLLQIHIAQPLMTALP</sequence>
<dbReference type="SUPFAM" id="SSF48403">
    <property type="entry name" value="Ankyrin repeat"/>
    <property type="match status" value="1"/>
</dbReference>
<dbReference type="InterPro" id="IPR007111">
    <property type="entry name" value="NACHT_NTPase"/>
</dbReference>
<proteinExistence type="predicted"/>
<dbReference type="EMBL" id="JFFI01001082">
    <property type="protein sequence ID" value="KXH63431.1"/>
    <property type="molecule type" value="Genomic_DNA"/>
</dbReference>
<evidence type="ECO:0000313" key="5">
    <source>
        <dbReference type="EMBL" id="KXH63431.1"/>
    </source>
</evidence>
<dbReference type="OrthoDB" id="5243463at2759"/>
<dbReference type="Gene3D" id="3.40.50.300">
    <property type="entry name" value="P-loop containing nucleotide triphosphate hydrolases"/>
    <property type="match status" value="1"/>
</dbReference>
<feature type="repeat" description="ANK" evidence="2">
    <location>
        <begin position="480"/>
        <end position="512"/>
    </location>
</feature>
<feature type="repeat" description="ANK" evidence="2">
    <location>
        <begin position="513"/>
        <end position="545"/>
    </location>
</feature>
<dbReference type="InterPro" id="IPR054471">
    <property type="entry name" value="GPIID_WHD"/>
</dbReference>
<dbReference type="Gene3D" id="1.25.40.20">
    <property type="entry name" value="Ankyrin repeat-containing domain"/>
    <property type="match status" value="4"/>
</dbReference>
<dbReference type="PROSITE" id="PS50297">
    <property type="entry name" value="ANK_REP_REGION"/>
    <property type="match status" value="7"/>
</dbReference>
<evidence type="ECO:0000256" key="2">
    <source>
        <dbReference type="PROSITE-ProRule" id="PRU00023"/>
    </source>
</evidence>
<dbReference type="Proteomes" id="UP000070121">
    <property type="component" value="Unassembled WGS sequence"/>
</dbReference>
<keyword evidence="6" id="KW-1185">Reference proteome</keyword>
<comment type="caution">
    <text evidence="5">The sequence shown here is derived from an EMBL/GenBank/DDBJ whole genome shotgun (WGS) entry which is preliminary data.</text>
</comment>
<dbReference type="InterPro" id="IPR056884">
    <property type="entry name" value="NPHP3-like_N"/>
</dbReference>
<dbReference type="PROSITE" id="PS50088">
    <property type="entry name" value="ANK_REPEAT"/>
    <property type="match status" value="8"/>
</dbReference>
<dbReference type="InterPro" id="IPR036770">
    <property type="entry name" value="Ankyrin_rpt-contain_sf"/>
</dbReference>
<feature type="compositionally biased region" description="Low complexity" evidence="3">
    <location>
        <begin position="7"/>
        <end position="17"/>
    </location>
</feature>
<dbReference type="InterPro" id="IPR031353">
    <property type="entry name" value="NACHT_sigma"/>
</dbReference>
<feature type="repeat" description="ANK" evidence="2">
    <location>
        <begin position="645"/>
        <end position="677"/>
    </location>
</feature>
<dbReference type="Pfam" id="PF12796">
    <property type="entry name" value="Ank_2"/>
    <property type="match status" value="3"/>
</dbReference>
<feature type="repeat" description="ANK" evidence="2">
    <location>
        <begin position="546"/>
        <end position="578"/>
    </location>
</feature>
<dbReference type="PANTHER" id="PTHR24133:SF40">
    <property type="entry name" value="ANKYRIN REPEAT DOMAIN 44"/>
    <property type="match status" value="1"/>
</dbReference>
<gene>
    <name evidence="5" type="ORF">CSAL01_04545</name>
</gene>
<feature type="region of interest" description="Disordered" evidence="3">
    <location>
        <begin position="1"/>
        <end position="36"/>
    </location>
</feature>
<feature type="repeat" description="ANK" evidence="2">
    <location>
        <begin position="612"/>
        <end position="644"/>
    </location>
</feature>
<reference evidence="5 6" key="1">
    <citation type="submission" date="2014-02" db="EMBL/GenBank/DDBJ databases">
        <title>The genome sequence of Colletotrichum salicis CBS 607.94.</title>
        <authorList>
            <person name="Baroncelli R."/>
            <person name="Thon M.R."/>
        </authorList>
    </citation>
    <scope>NUCLEOTIDE SEQUENCE [LARGE SCALE GENOMIC DNA]</scope>
    <source>
        <strain evidence="5 6">CBS 607.94</strain>
    </source>
</reference>
<accession>A0A135USR8</accession>
<dbReference type="SUPFAM" id="SSF52540">
    <property type="entry name" value="P-loop containing nucleoside triphosphate hydrolases"/>
    <property type="match status" value="1"/>
</dbReference>
<evidence type="ECO:0000256" key="1">
    <source>
        <dbReference type="ARBA" id="ARBA00022737"/>
    </source>
</evidence>
<dbReference type="InterPro" id="IPR052391">
    <property type="entry name" value="E3_Ligase-Neurotoxin"/>
</dbReference>
<feature type="repeat" description="ANK" evidence="2">
    <location>
        <begin position="678"/>
        <end position="714"/>
    </location>
</feature>
<dbReference type="STRING" id="1209931.A0A135USR8"/>
<keyword evidence="1" id="KW-0677">Repeat</keyword>
<organism evidence="5 6">
    <name type="scientific">Colletotrichum salicis</name>
    <dbReference type="NCBI Taxonomy" id="1209931"/>
    <lineage>
        <taxon>Eukaryota</taxon>
        <taxon>Fungi</taxon>
        <taxon>Dikarya</taxon>
        <taxon>Ascomycota</taxon>
        <taxon>Pezizomycotina</taxon>
        <taxon>Sordariomycetes</taxon>
        <taxon>Hypocreomycetidae</taxon>
        <taxon>Glomerellales</taxon>
        <taxon>Glomerellaceae</taxon>
        <taxon>Colletotrichum</taxon>
        <taxon>Colletotrichum acutatum species complex</taxon>
    </lineage>
</organism>